<evidence type="ECO:0000313" key="2">
    <source>
        <dbReference type="Proteomes" id="UP001060215"/>
    </source>
</evidence>
<sequence>MLRGRLRRVDRSEGQHAVSEGVINFNIDLCEEVEVVNEVDEHDKKRSGYRLNNRFAMWKLVKDDMKRKISTAYERDGDDAVIWIGGKKDVFVYFFDIKNLVRHSVTRENVVDACAELLVSKQDVLAAGMVSPEKFYFFSGISLQQLVSDIEANPNVSQKQQQISKREEAVKEKIILSQEKNIQRLNELVRSLREQLLQCRSNNDKLNGTVSSLTESVIDLERQQILED</sequence>
<protein>
    <submittedName>
        <fullName evidence="1">Uncharacterized protein</fullName>
    </submittedName>
</protein>
<proteinExistence type="predicted"/>
<gene>
    <name evidence="1" type="ORF">LOK49_LG12G01644</name>
</gene>
<keyword evidence="2" id="KW-1185">Reference proteome</keyword>
<reference evidence="1 2" key="1">
    <citation type="journal article" date="2022" name="Plant J.">
        <title>Chromosome-level genome of Camellia lanceoleosa provides a valuable resource for understanding genome evolution and self-incompatibility.</title>
        <authorList>
            <person name="Gong W."/>
            <person name="Xiao S."/>
            <person name="Wang L."/>
            <person name="Liao Z."/>
            <person name="Chang Y."/>
            <person name="Mo W."/>
            <person name="Hu G."/>
            <person name="Li W."/>
            <person name="Zhao G."/>
            <person name="Zhu H."/>
            <person name="Hu X."/>
            <person name="Ji K."/>
            <person name="Xiang X."/>
            <person name="Song Q."/>
            <person name="Yuan D."/>
            <person name="Jin S."/>
            <person name="Zhang L."/>
        </authorList>
    </citation>
    <scope>NUCLEOTIDE SEQUENCE [LARGE SCALE GENOMIC DNA]</scope>
    <source>
        <strain evidence="1">SQ_2022a</strain>
    </source>
</reference>
<organism evidence="1 2">
    <name type="scientific">Camellia lanceoleosa</name>
    <dbReference type="NCBI Taxonomy" id="1840588"/>
    <lineage>
        <taxon>Eukaryota</taxon>
        <taxon>Viridiplantae</taxon>
        <taxon>Streptophyta</taxon>
        <taxon>Embryophyta</taxon>
        <taxon>Tracheophyta</taxon>
        <taxon>Spermatophyta</taxon>
        <taxon>Magnoliopsida</taxon>
        <taxon>eudicotyledons</taxon>
        <taxon>Gunneridae</taxon>
        <taxon>Pentapetalae</taxon>
        <taxon>asterids</taxon>
        <taxon>Ericales</taxon>
        <taxon>Theaceae</taxon>
        <taxon>Camellia</taxon>
    </lineage>
</organism>
<evidence type="ECO:0000313" key="1">
    <source>
        <dbReference type="EMBL" id="KAI7991085.1"/>
    </source>
</evidence>
<comment type="caution">
    <text evidence="1">The sequence shown here is derived from an EMBL/GenBank/DDBJ whole genome shotgun (WGS) entry which is preliminary data.</text>
</comment>
<accession>A0ACC0FQQ9</accession>
<dbReference type="Proteomes" id="UP001060215">
    <property type="component" value="Chromosome 13"/>
</dbReference>
<name>A0ACC0FQQ9_9ERIC</name>
<dbReference type="EMBL" id="CM045770">
    <property type="protein sequence ID" value="KAI7991085.1"/>
    <property type="molecule type" value="Genomic_DNA"/>
</dbReference>